<dbReference type="HOGENOM" id="CLU_958603_0_0_10"/>
<accession>I3YVW8</accession>
<evidence type="ECO:0000256" key="1">
    <source>
        <dbReference type="ARBA" id="ARBA00023163"/>
    </source>
</evidence>
<organism evidence="4 5">
    <name type="scientific">Aequorivita sublithincola (strain DSM 14238 / LMG 21431 / ACAM 643 / 9-3)</name>
    <dbReference type="NCBI Taxonomy" id="746697"/>
    <lineage>
        <taxon>Bacteria</taxon>
        <taxon>Pseudomonadati</taxon>
        <taxon>Bacteroidota</taxon>
        <taxon>Flavobacteriia</taxon>
        <taxon>Flavobacteriales</taxon>
        <taxon>Flavobacteriaceae</taxon>
        <taxon>Aequorivita</taxon>
    </lineage>
</organism>
<evidence type="ECO:0000259" key="3">
    <source>
        <dbReference type="Pfam" id="PF20815"/>
    </source>
</evidence>
<feature type="domain" description="HTH HARE-type" evidence="2">
    <location>
        <begin position="1"/>
        <end position="59"/>
    </location>
</feature>
<dbReference type="Proteomes" id="UP000006049">
    <property type="component" value="Chromosome"/>
</dbReference>
<keyword evidence="1" id="KW-0804">Transcription</keyword>
<name>I3YVW8_AEQSU</name>
<dbReference type="KEGG" id="asl:Aeqsu_1653"/>
<dbReference type="AlphaFoldDB" id="I3YVW8"/>
<dbReference type="InterPro" id="IPR007759">
    <property type="entry name" value="Asxl_HARE-HTH"/>
</dbReference>
<dbReference type="EMBL" id="CP003280">
    <property type="protein sequence ID" value="AFL81136.1"/>
    <property type="molecule type" value="Genomic_DNA"/>
</dbReference>
<dbReference type="PATRIC" id="fig|746697.3.peg.1681"/>
<dbReference type="InterPro" id="IPR049311">
    <property type="entry name" value="GIY_YIG_cat"/>
</dbReference>
<dbReference type="Pfam" id="PF05066">
    <property type="entry name" value="HARE-HTH"/>
    <property type="match status" value="1"/>
</dbReference>
<dbReference type="OrthoDB" id="5071506at2"/>
<protein>
    <submittedName>
        <fullName evidence="4">Uncharacterized protein</fullName>
    </submittedName>
</protein>
<gene>
    <name evidence="4" type="ordered locus">Aeqsu_1653</name>
</gene>
<reference evidence="4 5" key="1">
    <citation type="submission" date="2012-06" db="EMBL/GenBank/DDBJ databases">
        <title>The complete genome of Aequorivita sublithincola DSM 14238.</title>
        <authorList>
            <consortium name="US DOE Joint Genome Institute (JGI-PGF)"/>
            <person name="Lucas S."/>
            <person name="Copeland A."/>
            <person name="Lapidus A."/>
            <person name="Goodwin L."/>
            <person name="Pitluck S."/>
            <person name="Peters L."/>
            <person name="Munk A.C.C."/>
            <person name="Kyrpides N."/>
            <person name="Mavromatis K."/>
            <person name="Pagani I."/>
            <person name="Ivanova N."/>
            <person name="Ovchinnikova G."/>
            <person name="Zeytun A."/>
            <person name="Detter J.C."/>
            <person name="Han C."/>
            <person name="Land M."/>
            <person name="Hauser L."/>
            <person name="Markowitz V."/>
            <person name="Cheng J.-F."/>
            <person name="Hugenholtz P."/>
            <person name="Woyke T."/>
            <person name="Wu D."/>
            <person name="Tindall B."/>
            <person name="Faehnrich R."/>
            <person name="Brambilla E."/>
            <person name="Klenk H.-P."/>
            <person name="Eisen J.A."/>
        </authorList>
    </citation>
    <scope>NUCLEOTIDE SEQUENCE [LARGE SCALE GENOMIC DNA]</scope>
    <source>
        <strain evidence="5">DSM 14238 / LMG 21431 / ACAM 643 / 9-3</strain>
    </source>
</reference>
<feature type="domain" description="GIY-YIG catalytic" evidence="3">
    <location>
        <begin position="128"/>
        <end position="261"/>
    </location>
</feature>
<dbReference type="Pfam" id="PF20815">
    <property type="entry name" value="GIY_YIG_2"/>
    <property type="match status" value="1"/>
</dbReference>
<proteinExistence type="predicted"/>
<keyword evidence="5" id="KW-1185">Reference proteome</keyword>
<sequence length="276" mass="31017">MTLHEAIQRVLEQEKRLLTASEIAEILNARKWYSKKDGSIIKSSQISVRVSNYPNLFIKSGSHIHLNGRELKPILKKSVAPVKQKVAKAKSIATASTLEVTEIDKKLMLEKWFIPVSQASHQLPDSPGLYAIRIAKPGNLKASLRKELGNRGHNIMYIGIASQSLKKRLGQELWAKGHGTFFRSLGAVLGYLPPKSSLVGKGNQNNYKFSPKDEGKIIKWIEENLTINWLTLSDNWNIEEDKLIKKYFPMLNIQGNPGALREVVDARNKCKVIARG</sequence>
<evidence type="ECO:0000313" key="4">
    <source>
        <dbReference type="EMBL" id="AFL81136.1"/>
    </source>
</evidence>
<dbReference type="RefSeq" id="WP_014782391.1">
    <property type="nucleotide sequence ID" value="NC_018013.1"/>
</dbReference>
<dbReference type="STRING" id="746697.Aeqsu_1653"/>
<evidence type="ECO:0000259" key="2">
    <source>
        <dbReference type="Pfam" id="PF05066"/>
    </source>
</evidence>
<dbReference type="GO" id="GO:0006355">
    <property type="term" value="P:regulation of DNA-templated transcription"/>
    <property type="evidence" value="ECO:0007669"/>
    <property type="project" value="InterPro"/>
</dbReference>
<dbReference type="eggNOG" id="COG3663">
    <property type="taxonomic scope" value="Bacteria"/>
</dbReference>
<evidence type="ECO:0000313" key="5">
    <source>
        <dbReference type="Proteomes" id="UP000006049"/>
    </source>
</evidence>